<organism evidence="9 10">
    <name type="scientific">Tripterygium wilfordii</name>
    <name type="common">Thunder God vine</name>
    <dbReference type="NCBI Taxonomy" id="458696"/>
    <lineage>
        <taxon>Eukaryota</taxon>
        <taxon>Viridiplantae</taxon>
        <taxon>Streptophyta</taxon>
        <taxon>Embryophyta</taxon>
        <taxon>Tracheophyta</taxon>
        <taxon>Spermatophyta</taxon>
        <taxon>Magnoliopsida</taxon>
        <taxon>eudicotyledons</taxon>
        <taxon>Gunneridae</taxon>
        <taxon>Pentapetalae</taxon>
        <taxon>rosids</taxon>
        <taxon>fabids</taxon>
        <taxon>Celastrales</taxon>
        <taxon>Celastraceae</taxon>
        <taxon>Tripterygium</taxon>
    </lineage>
</organism>
<dbReference type="EMBL" id="JAAARO010000015">
    <property type="protein sequence ID" value="KAF5734773.1"/>
    <property type="molecule type" value="Genomic_DNA"/>
</dbReference>
<dbReference type="InParanoid" id="A0A7J7CL29"/>
<proteinExistence type="inferred from homology"/>
<evidence type="ECO:0000256" key="4">
    <source>
        <dbReference type="ARBA" id="ARBA00023163"/>
    </source>
</evidence>
<evidence type="ECO:0000313" key="10">
    <source>
        <dbReference type="Proteomes" id="UP000593562"/>
    </source>
</evidence>
<evidence type="ECO:0000256" key="3">
    <source>
        <dbReference type="ARBA" id="ARBA00023125"/>
    </source>
</evidence>
<sequence>MEDNSMNWEQKTLISELIQGMELAKQLRVHLRSASSLETKDLLVQKILSSYEKALLILRWGGGSMGQPQSIAATAGVPESPISINGSPRSEDFDKDNHDCGDVSKKRKTLPKWTSQVKVSSENGLEGPHDDGYSWRKYGQKDILGAKYPRSYYRCTYRNTQNCWATKQVQRSDDNPTIFEITHKGKHTCFQGNQSVPLPASPEKQEQKNPNHDKQISHQQQQLLNFQKELRVNTEEFNNTQTQPPFSFPSTFGGIRSISPAIDNSSLVGSFSPSYISPATPEPNYFSLPACPMISFDGNHNAYRSEYDSTEILSANSSSTSSPVLDLVFSLNPLEIDPNFPFDTSGFFS</sequence>
<dbReference type="SMART" id="SM00774">
    <property type="entry name" value="WRKY"/>
    <property type="match status" value="1"/>
</dbReference>
<dbReference type="GO" id="GO:0010150">
    <property type="term" value="P:leaf senescence"/>
    <property type="evidence" value="ECO:0007669"/>
    <property type="project" value="UniProtKB-ARBA"/>
</dbReference>
<comment type="caution">
    <text evidence="9">The sequence shown here is derived from an EMBL/GenBank/DDBJ whole genome shotgun (WGS) entry which is preliminary data.</text>
</comment>
<comment type="similarity">
    <text evidence="6">Belongs to the WRKY group III family.</text>
</comment>
<keyword evidence="10" id="KW-1185">Reference proteome</keyword>
<dbReference type="PROSITE" id="PS50811">
    <property type="entry name" value="WRKY"/>
    <property type="match status" value="1"/>
</dbReference>
<keyword evidence="3" id="KW-0238">DNA-binding</keyword>
<comment type="subcellular location">
    <subcellularLocation>
        <location evidence="1">Nucleus</location>
    </subcellularLocation>
</comment>
<dbReference type="InterPro" id="IPR044810">
    <property type="entry name" value="WRKY_plant"/>
</dbReference>
<dbReference type="GO" id="GO:0010193">
    <property type="term" value="P:response to ozone"/>
    <property type="evidence" value="ECO:0007669"/>
    <property type="project" value="UniProtKB-ARBA"/>
</dbReference>
<evidence type="ECO:0000313" key="9">
    <source>
        <dbReference type="EMBL" id="KAF5734773.1"/>
    </source>
</evidence>
<keyword evidence="2" id="KW-0805">Transcription regulation</keyword>
<evidence type="ECO:0000256" key="6">
    <source>
        <dbReference type="ARBA" id="ARBA00060850"/>
    </source>
</evidence>
<dbReference type="OrthoDB" id="1888929at2759"/>
<dbReference type="FunCoup" id="A0A7J7CL29">
    <property type="interactions" value="161"/>
</dbReference>
<dbReference type="GO" id="GO:0005634">
    <property type="term" value="C:nucleus"/>
    <property type="evidence" value="ECO:0007669"/>
    <property type="project" value="UniProtKB-SubCell"/>
</dbReference>
<feature type="compositionally biased region" description="Basic and acidic residues" evidence="7">
    <location>
        <begin position="89"/>
        <end position="104"/>
    </location>
</feature>
<keyword evidence="5" id="KW-0539">Nucleus</keyword>
<gene>
    <name evidence="9" type="ORF">HS088_TW15G00265</name>
</gene>
<dbReference type="PANTHER" id="PTHR32096">
    <property type="entry name" value="WRKY TRANSCRIPTION FACTOR 30-RELATED-RELATED"/>
    <property type="match status" value="1"/>
</dbReference>
<dbReference type="FunFam" id="2.20.25.80:FF:000009">
    <property type="entry name" value="WRKY transcription factor 53"/>
    <property type="match status" value="1"/>
</dbReference>
<dbReference type="Proteomes" id="UP000593562">
    <property type="component" value="Unassembled WGS sequence"/>
</dbReference>
<feature type="region of interest" description="Disordered" evidence="7">
    <location>
        <begin position="190"/>
        <end position="218"/>
    </location>
</feature>
<feature type="compositionally biased region" description="Basic and acidic residues" evidence="7">
    <location>
        <begin position="203"/>
        <end position="216"/>
    </location>
</feature>
<dbReference type="Pfam" id="PF03106">
    <property type="entry name" value="WRKY"/>
    <property type="match status" value="1"/>
</dbReference>
<dbReference type="GO" id="GO:0000976">
    <property type="term" value="F:transcription cis-regulatory region binding"/>
    <property type="evidence" value="ECO:0007669"/>
    <property type="project" value="TreeGrafter"/>
</dbReference>
<evidence type="ECO:0000256" key="7">
    <source>
        <dbReference type="SAM" id="MobiDB-lite"/>
    </source>
</evidence>
<evidence type="ECO:0000256" key="2">
    <source>
        <dbReference type="ARBA" id="ARBA00023015"/>
    </source>
</evidence>
<dbReference type="GO" id="GO:0009751">
    <property type="term" value="P:response to salicylic acid"/>
    <property type="evidence" value="ECO:0007669"/>
    <property type="project" value="UniProtKB-ARBA"/>
</dbReference>
<keyword evidence="4" id="KW-0804">Transcription</keyword>
<dbReference type="Gene3D" id="2.20.25.80">
    <property type="entry name" value="WRKY domain"/>
    <property type="match status" value="1"/>
</dbReference>
<evidence type="ECO:0000259" key="8">
    <source>
        <dbReference type="PROSITE" id="PS50811"/>
    </source>
</evidence>
<evidence type="ECO:0000256" key="1">
    <source>
        <dbReference type="ARBA" id="ARBA00004123"/>
    </source>
</evidence>
<accession>A0A7J7CL29</accession>
<dbReference type="PANTHER" id="PTHR32096:SF36">
    <property type="entry name" value="WRKY TRANSCRIPTION FACTOR 41-RELATED"/>
    <property type="match status" value="1"/>
</dbReference>
<feature type="domain" description="WRKY" evidence="8">
    <location>
        <begin position="124"/>
        <end position="187"/>
    </location>
</feature>
<name>A0A7J7CL29_TRIWF</name>
<dbReference type="GO" id="GO:0003700">
    <property type="term" value="F:DNA-binding transcription factor activity"/>
    <property type="evidence" value="ECO:0007669"/>
    <property type="project" value="InterPro"/>
</dbReference>
<dbReference type="AlphaFoldDB" id="A0A7J7CL29"/>
<dbReference type="InterPro" id="IPR003657">
    <property type="entry name" value="WRKY_dom"/>
</dbReference>
<evidence type="ECO:0000256" key="5">
    <source>
        <dbReference type="ARBA" id="ARBA00023242"/>
    </source>
</evidence>
<dbReference type="SUPFAM" id="SSF118290">
    <property type="entry name" value="WRKY DNA-binding domain"/>
    <property type="match status" value="1"/>
</dbReference>
<dbReference type="InterPro" id="IPR036576">
    <property type="entry name" value="WRKY_dom_sf"/>
</dbReference>
<reference evidence="9 10" key="1">
    <citation type="journal article" date="2020" name="Nat. Commun.">
        <title>Genome of Tripterygium wilfordii and identification of cytochrome P450 involved in triptolide biosynthesis.</title>
        <authorList>
            <person name="Tu L."/>
            <person name="Su P."/>
            <person name="Zhang Z."/>
            <person name="Gao L."/>
            <person name="Wang J."/>
            <person name="Hu T."/>
            <person name="Zhou J."/>
            <person name="Zhang Y."/>
            <person name="Zhao Y."/>
            <person name="Liu Y."/>
            <person name="Song Y."/>
            <person name="Tong Y."/>
            <person name="Lu Y."/>
            <person name="Yang J."/>
            <person name="Xu C."/>
            <person name="Jia M."/>
            <person name="Peters R.J."/>
            <person name="Huang L."/>
            <person name="Gao W."/>
        </authorList>
    </citation>
    <scope>NUCLEOTIDE SEQUENCE [LARGE SCALE GENOMIC DNA]</scope>
    <source>
        <strain evidence="10">cv. XIE 37</strain>
        <tissue evidence="9">Leaf</tissue>
    </source>
</reference>
<feature type="region of interest" description="Disordered" evidence="7">
    <location>
        <begin position="86"/>
        <end position="105"/>
    </location>
</feature>
<protein>
    <submittedName>
        <fullName evidence="9">WRKY transcription factor 53 family protein</fullName>
    </submittedName>
</protein>
<dbReference type="GO" id="GO:0042542">
    <property type="term" value="P:response to hydrogen peroxide"/>
    <property type="evidence" value="ECO:0007669"/>
    <property type="project" value="UniProtKB-ARBA"/>
</dbReference>